<dbReference type="EMBL" id="QCYY01002881">
    <property type="protein sequence ID" value="ROT66839.1"/>
    <property type="molecule type" value="Genomic_DNA"/>
</dbReference>
<organism evidence="3 4">
    <name type="scientific">Penaeus vannamei</name>
    <name type="common">Whiteleg shrimp</name>
    <name type="synonym">Litopenaeus vannamei</name>
    <dbReference type="NCBI Taxonomy" id="6689"/>
    <lineage>
        <taxon>Eukaryota</taxon>
        <taxon>Metazoa</taxon>
        <taxon>Ecdysozoa</taxon>
        <taxon>Arthropoda</taxon>
        <taxon>Crustacea</taxon>
        <taxon>Multicrustacea</taxon>
        <taxon>Malacostraca</taxon>
        <taxon>Eumalacostraca</taxon>
        <taxon>Eucarida</taxon>
        <taxon>Decapoda</taxon>
        <taxon>Dendrobranchiata</taxon>
        <taxon>Penaeoidea</taxon>
        <taxon>Penaeidae</taxon>
        <taxon>Penaeus</taxon>
    </lineage>
</organism>
<dbReference type="InterPro" id="IPR011050">
    <property type="entry name" value="Pectin_lyase_fold/virulence"/>
</dbReference>
<evidence type="ECO:0000256" key="2">
    <source>
        <dbReference type="SAM" id="SignalP"/>
    </source>
</evidence>
<evidence type="ECO:0000313" key="3">
    <source>
        <dbReference type="EMBL" id="ROT66839.1"/>
    </source>
</evidence>
<keyword evidence="2" id="KW-0732">Signal</keyword>
<feature type="signal peptide" evidence="2">
    <location>
        <begin position="1"/>
        <end position="41"/>
    </location>
</feature>
<feature type="transmembrane region" description="Helical" evidence="1">
    <location>
        <begin position="450"/>
        <end position="472"/>
    </location>
</feature>
<evidence type="ECO:0000256" key="1">
    <source>
        <dbReference type="SAM" id="Phobius"/>
    </source>
</evidence>
<dbReference type="Gene3D" id="2.160.20.10">
    <property type="entry name" value="Single-stranded right-handed beta-helix, Pectin lyase-like"/>
    <property type="match status" value="1"/>
</dbReference>
<protein>
    <submittedName>
        <fullName evidence="3">Uncharacterized protein</fullName>
    </submittedName>
</protein>
<keyword evidence="1" id="KW-1133">Transmembrane helix</keyword>
<sequence length="478" mass="52529">MTPYYLITRETEHKPPGRNGFKLRWFPWGILLVLLPAATMGAEDPAPCTQMRGECRLKTQLQRLGDDFFTHLNVSCYCKHGEDISEDLQALLSVKCSWLPSRPHMKVNSSTIHVVGCSVQSEMFPLGILQLARRTDNLEILVKDSPKLRLAPVSKAENTVPRISASFINSNLSGLPEGWVTGGKEVELVFKDSEVSIIESRAMAGYAEDAQVQVTFDNTNILTVQMVAFELPKNSFMRLENCQIVNWKRSGYTGGSELRLERVRLGIVLTNAIDIGSLSVFTMSDCNVAAIYDGALAYQSALKRGENNKKAVITNNKFIEASGGALSRLCNFDTLDFHNNTFVNITNPPLRLHSPGCHADRQWDKVVSRTGLSCMRCEDFVEPDTQSCAIYKSSHCISCTEHLDDCNIDVLPYLVLNKCPSSHPALVESLQKACDFRAEVTAPQARSLDAGVATAAPTALAIVAGLVLSVLLEGKDSG</sequence>
<keyword evidence="4" id="KW-1185">Reference proteome</keyword>
<reference evidence="3 4" key="1">
    <citation type="submission" date="2018-04" db="EMBL/GenBank/DDBJ databases">
        <authorList>
            <person name="Zhang X."/>
            <person name="Yuan J."/>
            <person name="Li F."/>
            <person name="Xiang J."/>
        </authorList>
    </citation>
    <scope>NUCLEOTIDE SEQUENCE [LARGE SCALE GENOMIC DNA]</scope>
    <source>
        <tissue evidence="3">Muscle</tissue>
    </source>
</reference>
<keyword evidence="1" id="KW-0472">Membrane</keyword>
<dbReference type="AlphaFoldDB" id="A0A3R7LX35"/>
<dbReference type="InterPro" id="IPR012334">
    <property type="entry name" value="Pectin_lyas_fold"/>
</dbReference>
<keyword evidence="1" id="KW-0812">Transmembrane</keyword>
<reference evidence="3 4" key="2">
    <citation type="submission" date="2019-01" db="EMBL/GenBank/DDBJ databases">
        <title>The decoding of complex shrimp genome reveals the adaptation for benthos swimmer, frequently molting mechanism and breeding impact on genome.</title>
        <authorList>
            <person name="Sun Y."/>
            <person name="Gao Y."/>
            <person name="Yu Y."/>
        </authorList>
    </citation>
    <scope>NUCLEOTIDE SEQUENCE [LARGE SCALE GENOMIC DNA]</scope>
    <source>
        <tissue evidence="3">Muscle</tissue>
    </source>
</reference>
<dbReference type="Proteomes" id="UP000283509">
    <property type="component" value="Unassembled WGS sequence"/>
</dbReference>
<proteinExistence type="predicted"/>
<comment type="caution">
    <text evidence="3">The sequence shown here is derived from an EMBL/GenBank/DDBJ whole genome shotgun (WGS) entry which is preliminary data.</text>
</comment>
<accession>A0A3R7LX35</accession>
<dbReference type="SUPFAM" id="SSF51126">
    <property type="entry name" value="Pectin lyase-like"/>
    <property type="match status" value="1"/>
</dbReference>
<gene>
    <name evidence="3" type="ORF">C7M84_015110</name>
</gene>
<evidence type="ECO:0000313" key="4">
    <source>
        <dbReference type="Proteomes" id="UP000283509"/>
    </source>
</evidence>
<name>A0A3R7LX35_PENVA</name>
<feature type="chain" id="PRO_5018773509" evidence="2">
    <location>
        <begin position="42"/>
        <end position="478"/>
    </location>
</feature>
<dbReference type="OrthoDB" id="6374882at2759"/>